<feature type="domain" description="Bacillithiol biosynthesis BshC N-terminal Rossmann-like" evidence="3">
    <location>
        <begin position="8"/>
        <end position="364"/>
    </location>
</feature>
<reference evidence="6" key="1">
    <citation type="journal article" date="2019" name="Int. J. Syst. Evol. Microbiol.">
        <title>The Global Catalogue of Microorganisms (GCM) 10K type strain sequencing project: providing services to taxonomists for standard genome sequencing and annotation.</title>
        <authorList>
            <consortium name="The Broad Institute Genomics Platform"/>
            <consortium name="The Broad Institute Genome Sequencing Center for Infectious Disease"/>
            <person name="Wu L."/>
            <person name="Ma J."/>
        </authorList>
    </citation>
    <scope>NUCLEOTIDE SEQUENCE [LARGE SCALE GENOMIC DNA]</scope>
    <source>
        <strain evidence="6">CGMCC 1.7656</strain>
    </source>
</reference>
<dbReference type="GO" id="GO:0016874">
    <property type="term" value="F:ligase activity"/>
    <property type="evidence" value="ECO:0007669"/>
    <property type="project" value="UniProtKB-KW"/>
</dbReference>
<protein>
    <recommendedName>
        <fullName evidence="2">Putative cysteine ligase BshC</fullName>
        <ecNumber evidence="2">6.-.-.-</ecNumber>
    </recommendedName>
</protein>
<keyword evidence="1 2" id="KW-0436">Ligase</keyword>
<evidence type="ECO:0000256" key="1">
    <source>
        <dbReference type="ARBA" id="ARBA00022598"/>
    </source>
</evidence>
<dbReference type="EC" id="6.-.-.-" evidence="2"/>
<proteinExistence type="inferred from homology"/>
<evidence type="ECO:0000313" key="6">
    <source>
        <dbReference type="Proteomes" id="UP000620064"/>
    </source>
</evidence>
<name>A0ABQ2NI14_9FLAO</name>
<dbReference type="NCBIfam" id="TIGR03998">
    <property type="entry name" value="thiol_BshC"/>
    <property type="match status" value="1"/>
</dbReference>
<accession>A0ABQ2NI14</accession>
<dbReference type="InterPro" id="IPR055398">
    <property type="entry name" value="Rossmann-like_BshC"/>
</dbReference>
<dbReference type="Pfam" id="PF10079">
    <property type="entry name" value="Rossmann-like_BshC"/>
    <property type="match status" value="1"/>
</dbReference>
<comment type="caution">
    <text evidence="5">The sequence shown here is derived from an EMBL/GenBank/DDBJ whole genome shotgun (WGS) entry which is preliminary data.</text>
</comment>
<dbReference type="Pfam" id="PF24850">
    <property type="entry name" value="CC_BshC"/>
    <property type="match status" value="1"/>
</dbReference>
<comment type="similarity">
    <text evidence="2">Belongs to the BshC family.</text>
</comment>
<evidence type="ECO:0000256" key="2">
    <source>
        <dbReference type="HAMAP-Rule" id="MF_01867"/>
    </source>
</evidence>
<organism evidence="5 6">
    <name type="scientific">Cloacibacterium rupense</name>
    <dbReference type="NCBI Taxonomy" id="517423"/>
    <lineage>
        <taxon>Bacteria</taxon>
        <taxon>Pseudomonadati</taxon>
        <taxon>Bacteroidota</taxon>
        <taxon>Flavobacteriia</taxon>
        <taxon>Flavobacteriales</taxon>
        <taxon>Weeksellaceae</taxon>
    </lineage>
</organism>
<dbReference type="EMBL" id="BMLV01000002">
    <property type="protein sequence ID" value="GGP03034.1"/>
    <property type="molecule type" value="Genomic_DNA"/>
</dbReference>
<dbReference type="Proteomes" id="UP000620064">
    <property type="component" value="Unassembled WGS sequence"/>
</dbReference>
<evidence type="ECO:0000259" key="4">
    <source>
        <dbReference type="Pfam" id="PF24850"/>
    </source>
</evidence>
<feature type="domain" description="Bacillithiol biosynthesis BshC C-terminal coiled-coil" evidence="4">
    <location>
        <begin position="367"/>
        <end position="511"/>
    </location>
</feature>
<sequence>MLKSKIPFQNIGSIPQLIKDFLNLEIPQFASYQFSLSNVFSKAEEKSKSFSLDQRNILVEVFSQQLKELKLSQKQVDNINLLSQENTFTIVTGHQLNLFSGPAFFVYKILQTIKTADFLNQNSDKNFVPVFWMATEDHDFEEINHFKTEQNIYQIKGQSGGAVGRIVIEDISFIDEFEKEFKDDVFGTQLILLMKKSYQKGKTLTEATRNLVQELFAEYGLLMIDGDDAALKNQMADIFSDELKNQVTYHFSQKNIKFLTEKYGKVQVNPREINLFYLSETRDRISAKEDNFEIVDKNNEISFDEISKDWSKVSPNALLRPVFQEKVLPNVAYIGGNAEIMYWLEMPDVFEHFKLPFPILIPRNSMLFLKDKTLKKIEKSGMDMECFFGDFQAKLNEKLLQNSALKLLIDERELLLKNQFDELKEKAAITDKTFRNLVEAEETRQLKSFQRMRKRLLRAEKIKQSDHINYLQTLYYEIHPSGNWQERVINFSNFFAENGSQWLENCYQEMDVDNSVLILMQN</sequence>
<keyword evidence="6" id="KW-1185">Reference proteome</keyword>
<dbReference type="InterPro" id="IPR011199">
    <property type="entry name" value="Bacillithiol_biosynth_BshC"/>
</dbReference>
<evidence type="ECO:0000313" key="5">
    <source>
        <dbReference type="EMBL" id="GGP03034.1"/>
    </source>
</evidence>
<dbReference type="InterPro" id="IPR055399">
    <property type="entry name" value="CC_BshC"/>
</dbReference>
<gene>
    <name evidence="2 5" type="primary">bshC</name>
    <name evidence="5" type="ORF">GCM10010992_09820</name>
</gene>
<evidence type="ECO:0000259" key="3">
    <source>
        <dbReference type="Pfam" id="PF10079"/>
    </source>
</evidence>
<dbReference type="RefSeq" id="WP_229663381.1">
    <property type="nucleotide sequence ID" value="NZ_BMLV01000002.1"/>
</dbReference>
<dbReference type="HAMAP" id="MF_01867">
    <property type="entry name" value="BshC"/>
    <property type="match status" value="1"/>
</dbReference>